<accession>A0A7C5PHW9</accession>
<dbReference type="AlphaFoldDB" id="A0A7C5PHW9"/>
<evidence type="ECO:0000313" key="1">
    <source>
        <dbReference type="EMBL" id="HHI66267.1"/>
    </source>
</evidence>
<organism evidence="1">
    <name type="scientific">Thermodesulfobium narugense</name>
    <dbReference type="NCBI Taxonomy" id="184064"/>
    <lineage>
        <taxon>Bacteria</taxon>
        <taxon>Pseudomonadati</taxon>
        <taxon>Thermodesulfobiota</taxon>
        <taxon>Thermodesulfobiia</taxon>
        <taxon>Thermodesulfobiales</taxon>
        <taxon>Thermodesulfobiaceae</taxon>
        <taxon>Thermodesulfobium</taxon>
    </lineage>
</organism>
<comment type="caution">
    <text evidence="1">The sequence shown here is derived from an EMBL/GenBank/DDBJ whole genome shotgun (WGS) entry which is preliminary data.</text>
</comment>
<reference evidence="1" key="1">
    <citation type="journal article" date="2020" name="mSystems">
        <title>Genome- and Community-Level Interaction Insights into Carbon Utilization and Element Cycling Functions of Hydrothermarchaeota in Hydrothermal Sediment.</title>
        <authorList>
            <person name="Zhou Z."/>
            <person name="Liu Y."/>
            <person name="Xu W."/>
            <person name="Pan J."/>
            <person name="Luo Z.H."/>
            <person name="Li M."/>
        </authorList>
    </citation>
    <scope>NUCLEOTIDE SEQUENCE [LARGE SCALE GENOMIC DNA]</scope>
    <source>
        <strain evidence="1">SpSt-1019</strain>
    </source>
</reference>
<protein>
    <submittedName>
        <fullName evidence="1">Uncharacterized protein</fullName>
    </submittedName>
</protein>
<sequence length="93" mass="10605">MKVRNNGAQVIEISLRNRSFGKDTFVNICVKKNNTKTLEIIIKSSVRLKKNAISKKLALKPKESMYPIGKFKVYVKIYNSANLLLFLSKTKSL</sequence>
<name>A0A7C5PHW9_9BACT</name>
<dbReference type="EMBL" id="DRUY01000237">
    <property type="protein sequence ID" value="HHI66267.1"/>
    <property type="molecule type" value="Genomic_DNA"/>
</dbReference>
<proteinExistence type="predicted"/>
<gene>
    <name evidence="1" type="ORF">ENL70_06955</name>
</gene>